<dbReference type="AlphaFoldDB" id="A0A849VD66"/>
<dbReference type="InterPro" id="IPR001240">
    <property type="entry name" value="PRAI_dom"/>
</dbReference>
<accession>A0A849VD66</accession>
<dbReference type="Pfam" id="PF00697">
    <property type="entry name" value="PRAI"/>
    <property type="match status" value="1"/>
</dbReference>
<dbReference type="EC" id="5.3.1.24" evidence="3 9"/>
<evidence type="ECO:0000256" key="8">
    <source>
        <dbReference type="ARBA" id="ARBA00023235"/>
    </source>
</evidence>
<keyword evidence="5 9" id="KW-0028">Amino-acid biosynthesis</keyword>
<organism evidence="11 12">
    <name type="scientific">Pseudoalteromonas caenipelagi</name>
    <dbReference type="NCBI Taxonomy" id="2726988"/>
    <lineage>
        <taxon>Bacteria</taxon>
        <taxon>Pseudomonadati</taxon>
        <taxon>Pseudomonadota</taxon>
        <taxon>Gammaproteobacteria</taxon>
        <taxon>Alteromonadales</taxon>
        <taxon>Pseudoalteromonadaceae</taxon>
        <taxon>Pseudoalteromonas</taxon>
    </lineage>
</organism>
<evidence type="ECO:0000256" key="4">
    <source>
        <dbReference type="ARBA" id="ARBA00022272"/>
    </source>
</evidence>
<dbReference type="HAMAP" id="MF_00135">
    <property type="entry name" value="PRAI"/>
    <property type="match status" value="1"/>
</dbReference>
<evidence type="ECO:0000259" key="10">
    <source>
        <dbReference type="Pfam" id="PF00697"/>
    </source>
</evidence>
<dbReference type="UniPathway" id="UPA00035">
    <property type="reaction ID" value="UER00042"/>
</dbReference>
<dbReference type="InterPro" id="IPR013785">
    <property type="entry name" value="Aldolase_TIM"/>
</dbReference>
<dbReference type="SUPFAM" id="SSF51366">
    <property type="entry name" value="Ribulose-phoshate binding barrel"/>
    <property type="match status" value="1"/>
</dbReference>
<reference evidence="11 12" key="1">
    <citation type="submission" date="2020-04" db="EMBL/GenBank/DDBJ databases">
        <title>Pseudoalteromonas caenipelagi sp. nov., isolated from a tidal flat.</title>
        <authorList>
            <person name="Park S."/>
            <person name="Yoon J.-H."/>
        </authorList>
    </citation>
    <scope>NUCLEOTIDE SEQUENCE [LARGE SCALE GENOMIC DNA]</scope>
    <source>
        <strain evidence="11 12">JBTF-M23</strain>
    </source>
</reference>
<feature type="domain" description="N-(5'phosphoribosyl) anthranilate isomerase (PRAI)" evidence="10">
    <location>
        <begin position="69"/>
        <end position="204"/>
    </location>
</feature>
<sequence>MKSSTKVQIYLGAATEQDVLDCVSCKPDFMGFVADDNIIGNEALDGHVLPSLSQVKHLFTLIPNHICKVALVFRNSFDDIASVLEYLQPDVVHIACKKPIPLAELSKLRSTFSHVKIMLAIAINKPNAITVALGYQHLCDYFLLDSEGSDEEHPYGVGATGATHDWNTSAELVNRVAIPVVLAGGLSVNNVNQAINIVKPWAVDSFTHTNLAPNRLSRKDPKKVSAFINLVKGD</sequence>
<evidence type="ECO:0000256" key="6">
    <source>
        <dbReference type="ARBA" id="ARBA00022822"/>
    </source>
</evidence>
<keyword evidence="7 9" id="KW-0057">Aromatic amino acid biosynthesis</keyword>
<dbReference type="PANTHER" id="PTHR42894:SF1">
    <property type="entry name" value="N-(5'-PHOSPHORIBOSYL)ANTHRANILATE ISOMERASE"/>
    <property type="match status" value="1"/>
</dbReference>
<keyword evidence="8 9" id="KW-0413">Isomerase</keyword>
<evidence type="ECO:0000313" key="11">
    <source>
        <dbReference type="EMBL" id="NOU51015.1"/>
    </source>
</evidence>
<dbReference type="InterPro" id="IPR044643">
    <property type="entry name" value="TrpF_fam"/>
</dbReference>
<gene>
    <name evidence="9" type="primary">trpF</name>
    <name evidence="11" type="ORF">HG263_10770</name>
</gene>
<name>A0A849VD66_9GAMM</name>
<dbReference type="CDD" id="cd00405">
    <property type="entry name" value="PRAI"/>
    <property type="match status" value="1"/>
</dbReference>
<proteinExistence type="inferred from homology"/>
<comment type="similarity">
    <text evidence="9">Belongs to the TrpF family.</text>
</comment>
<protein>
    <recommendedName>
        <fullName evidence="4 9">N-(5'-phosphoribosyl)anthranilate isomerase</fullName>
        <shortName evidence="9">PRAI</shortName>
        <ecNumber evidence="3 9">5.3.1.24</ecNumber>
    </recommendedName>
</protein>
<dbReference type="GO" id="GO:0000162">
    <property type="term" value="P:L-tryptophan biosynthetic process"/>
    <property type="evidence" value="ECO:0007669"/>
    <property type="project" value="UniProtKB-UniRule"/>
</dbReference>
<keyword evidence="12" id="KW-1185">Reference proteome</keyword>
<dbReference type="Proteomes" id="UP000586305">
    <property type="component" value="Unassembled WGS sequence"/>
</dbReference>
<dbReference type="Gene3D" id="3.20.20.70">
    <property type="entry name" value="Aldolase class I"/>
    <property type="match status" value="1"/>
</dbReference>
<keyword evidence="6 9" id="KW-0822">Tryptophan biosynthesis</keyword>
<dbReference type="EMBL" id="JABBPG010000003">
    <property type="protein sequence ID" value="NOU51015.1"/>
    <property type="molecule type" value="Genomic_DNA"/>
</dbReference>
<evidence type="ECO:0000256" key="3">
    <source>
        <dbReference type="ARBA" id="ARBA00012572"/>
    </source>
</evidence>
<comment type="pathway">
    <text evidence="2 9">Amino-acid biosynthesis; L-tryptophan biosynthesis; L-tryptophan from chorismate: step 3/5.</text>
</comment>
<evidence type="ECO:0000256" key="5">
    <source>
        <dbReference type="ARBA" id="ARBA00022605"/>
    </source>
</evidence>
<dbReference type="InterPro" id="IPR011060">
    <property type="entry name" value="RibuloseP-bd_barrel"/>
</dbReference>
<evidence type="ECO:0000256" key="1">
    <source>
        <dbReference type="ARBA" id="ARBA00001164"/>
    </source>
</evidence>
<dbReference type="RefSeq" id="WP_171626072.1">
    <property type="nucleotide sequence ID" value="NZ_JABBPG010000003.1"/>
</dbReference>
<evidence type="ECO:0000256" key="2">
    <source>
        <dbReference type="ARBA" id="ARBA00004664"/>
    </source>
</evidence>
<dbReference type="PANTHER" id="PTHR42894">
    <property type="entry name" value="N-(5'-PHOSPHORIBOSYL)ANTHRANILATE ISOMERASE"/>
    <property type="match status" value="1"/>
</dbReference>
<evidence type="ECO:0000256" key="7">
    <source>
        <dbReference type="ARBA" id="ARBA00023141"/>
    </source>
</evidence>
<evidence type="ECO:0000313" key="12">
    <source>
        <dbReference type="Proteomes" id="UP000586305"/>
    </source>
</evidence>
<evidence type="ECO:0000256" key="9">
    <source>
        <dbReference type="HAMAP-Rule" id="MF_00135"/>
    </source>
</evidence>
<comment type="catalytic activity">
    <reaction evidence="1 9">
        <text>N-(5-phospho-beta-D-ribosyl)anthranilate = 1-(2-carboxyphenylamino)-1-deoxy-D-ribulose 5-phosphate</text>
        <dbReference type="Rhea" id="RHEA:21540"/>
        <dbReference type="ChEBI" id="CHEBI:18277"/>
        <dbReference type="ChEBI" id="CHEBI:58613"/>
        <dbReference type="EC" id="5.3.1.24"/>
    </reaction>
</comment>
<comment type="caution">
    <text evidence="11">The sequence shown here is derived from an EMBL/GenBank/DDBJ whole genome shotgun (WGS) entry which is preliminary data.</text>
</comment>
<dbReference type="GO" id="GO:0004640">
    <property type="term" value="F:phosphoribosylanthranilate isomerase activity"/>
    <property type="evidence" value="ECO:0007669"/>
    <property type="project" value="UniProtKB-UniRule"/>
</dbReference>